<feature type="domain" description="ABC transporter" evidence="13">
    <location>
        <begin position="423"/>
        <end position="659"/>
    </location>
</feature>
<feature type="transmembrane region" description="Helical" evidence="12">
    <location>
        <begin position="764"/>
        <end position="792"/>
    </location>
</feature>
<protein>
    <submittedName>
        <fullName evidence="15">Uncharacterized protein</fullName>
    </submittedName>
</protein>
<dbReference type="FunFam" id="1.20.1560.10:FF:000146">
    <property type="entry name" value="p-GlycoProtein related"/>
    <property type="match status" value="1"/>
</dbReference>
<dbReference type="FunFam" id="1.20.1560.10:FF:000090">
    <property type="entry name" value="p-GlycoProtein related"/>
    <property type="match status" value="1"/>
</dbReference>
<evidence type="ECO:0000259" key="13">
    <source>
        <dbReference type="PROSITE" id="PS50893"/>
    </source>
</evidence>
<feature type="transmembrane region" description="Helical" evidence="12">
    <location>
        <begin position="145"/>
        <end position="166"/>
    </location>
</feature>
<dbReference type="PANTHER" id="PTHR43394:SF27">
    <property type="entry name" value="ATP-DEPENDENT TRANSLOCASE ABCB1-LIKE"/>
    <property type="match status" value="1"/>
</dbReference>
<keyword evidence="8" id="KW-1278">Translocase</keyword>
<dbReference type="GO" id="GO:0005886">
    <property type="term" value="C:plasma membrane"/>
    <property type="evidence" value="ECO:0007669"/>
    <property type="project" value="UniProtKB-SubCell"/>
</dbReference>
<dbReference type="CDD" id="cd18578">
    <property type="entry name" value="ABC_6TM_Pgp_ABCB1_D2_like"/>
    <property type="match status" value="1"/>
</dbReference>
<dbReference type="SMART" id="SM00382">
    <property type="entry name" value="AAA"/>
    <property type="match status" value="2"/>
</dbReference>
<dbReference type="InterPro" id="IPR027417">
    <property type="entry name" value="P-loop_NTPase"/>
</dbReference>
<dbReference type="FunFam" id="3.40.50.300:FF:001370">
    <property type="entry name" value="p-GlycoProtein related"/>
    <property type="match status" value="2"/>
</dbReference>
<keyword evidence="6" id="KW-0547">Nucleotide-binding</keyword>
<dbReference type="GO" id="GO:0090374">
    <property type="term" value="P:oligopeptide export from mitochondrion"/>
    <property type="evidence" value="ECO:0007669"/>
    <property type="project" value="TreeGrafter"/>
</dbReference>
<dbReference type="EMBL" id="WUAV01000006">
    <property type="protein sequence ID" value="KAF1748488.1"/>
    <property type="molecule type" value="Genomic_DNA"/>
</dbReference>
<keyword evidence="7" id="KW-0067">ATP-binding</keyword>
<evidence type="ECO:0000256" key="11">
    <source>
        <dbReference type="SAM" id="MobiDB-lite"/>
    </source>
</evidence>
<feature type="transmembrane region" description="Helical" evidence="12">
    <location>
        <begin position="812"/>
        <end position="837"/>
    </location>
</feature>
<feature type="region of interest" description="Disordered" evidence="11">
    <location>
        <begin position="662"/>
        <end position="694"/>
    </location>
</feature>
<dbReference type="GO" id="GO:0005743">
    <property type="term" value="C:mitochondrial inner membrane"/>
    <property type="evidence" value="ECO:0007669"/>
    <property type="project" value="TreeGrafter"/>
</dbReference>
<evidence type="ECO:0000259" key="14">
    <source>
        <dbReference type="PROSITE" id="PS50929"/>
    </source>
</evidence>
<comment type="caution">
    <text evidence="15">The sequence shown here is derived from an EMBL/GenBank/DDBJ whole genome shotgun (WGS) entry which is preliminary data.</text>
</comment>
<gene>
    <name evidence="15" type="ORF">GCK72_024955</name>
</gene>
<feature type="domain" description="ABC transmembrane type-1" evidence="14">
    <location>
        <begin position="768"/>
        <end position="1056"/>
    </location>
</feature>
<dbReference type="Proteomes" id="UP000483820">
    <property type="component" value="Chromosome X"/>
</dbReference>
<feature type="region of interest" description="Disordered" evidence="11">
    <location>
        <begin position="1"/>
        <end position="22"/>
    </location>
</feature>
<comment type="subcellular location">
    <subcellularLocation>
        <location evidence="1">Cell membrane</location>
        <topology evidence="1">Multi-pass membrane protein</topology>
    </subcellularLocation>
</comment>
<sequence>MFPVADPPRAGSEDTGQDSRRSTIRAVPALVVSNPKTTAAPIDFSDDDEIRKEYQPSCFDKFVDYILCRGDVAKRTYETRPVSIFGLFKYAKAFDHFLLFIGVICAIISGVSQPVLTILAGRVTNALLIYAPHTKQFRNKATENVYIFLGIGIFVTITNYIQYMCFQHCCSRIMAQMRHRYVYSVLRQNAGWFDKNHSGTIATKLNDSMERIREGIGDKLGVLLRGVAMLIASIVVAYIYEWRLACMMLGVAPTCVGCMSLMARQMTATTVKELSGVEKAGSIAEESLMGVRTVQAFNGQEEMVERYRVELNKGRKYAIWKGFWSGLYGGLFFFWLFAFQGCGFLYGAYLLKVGIISSPGDVFIIVMAMLLGSYFLGLISPHLMVLLNARVAAASIYETIDRVPKIDPYSKKGKFLDRIIGRVKFENVHFRYPTRKEAKILNGLNLTIEPGTSVALVGHSGCGKSTSVGLLTRLYEPEAGNVMIDGIDVRELNIDYLRNVIGIVQQEPILFNDTIHNNLLLGNPSATREKMIEVCKMANAHDFIEKMPKGYDTLIGDGGVQLSGGQKQRVAIARTLIRDPKILLLDEATSALDAQSESVVQSALNNASKGRTTIMIAHRLSTIREADKIVFFEKGVIVESGNHEELVRLGGRYYDLVKAQAFKPDSDPSPSNDEIDEEIDLGPSPSGLHSRQSSFTSSIRSKMSGAEAFRRGTLGADSFGGGRSSARADAENAAFAEEEARVMAQDGKIRAGYMDIFKNAHGNYTVMFLGFVTGLIRGLELTAFALLFGWVFEGFQFLNVDNGKMMHRMAMAVIAYGCSGFGCFVSQFLSSVFFALVSENLALRFRVMSFRNLLYQDASFFDNPAHAPGKLITRLATDAPNCKTVVDSRMLQVLYAASAIIANIVIAFIYCWHLAILGTALIILLGVTMCGLAYKISLLNIKQIQCDEAGRIAIEIIENVKTIQLLTRCEHFYDHYEKSSKSQKRSELKKGLIEAINYTITQSFMYYMMCFCFALGIRLIYQGNKPSQDVFQANIAMLLTAMGVMNSAQYFPEFVKAKTAAGLLFNVIYRKPRTGDLLEGSRPEVRGNILFEDVKFSYPQRPHQPIMKGLQWTALRGQTVALVGPSGSGKSTCIGMLERFYDVTGGVLRIDGQDIRGFSLFHLRTQMALVGQEPRLFAGTIKENICLGLENVPMEKINHALELANANRFLANLPAGIETDVGEKGSKLSGGQKQRIAIARALVRNPKILLLDEATSALDSESERAVQEALDRAREGRTCITIAHRLSSIQNSDVIVYIENGRVQEAGNHKQLMSKKGKYYELIQKQDLGI</sequence>
<evidence type="ECO:0000313" key="15">
    <source>
        <dbReference type="EMBL" id="KAF1748488.1"/>
    </source>
</evidence>
<reference evidence="15 16" key="1">
    <citation type="submission" date="2019-12" db="EMBL/GenBank/DDBJ databases">
        <title>Chromosome-level assembly of the Caenorhabditis remanei genome.</title>
        <authorList>
            <person name="Teterina A.A."/>
            <person name="Willis J.H."/>
            <person name="Phillips P.C."/>
        </authorList>
    </citation>
    <scope>NUCLEOTIDE SEQUENCE [LARGE SCALE GENOMIC DNA]</scope>
    <source>
        <strain evidence="15 16">PX506</strain>
        <tissue evidence="15">Whole organism</tissue>
    </source>
</reference>
<dbReference type="GO" id="GO:0015421">
    <property type="term" value="F:ABC-type oligopeptide transporter activity"/>
    <property type="evidence" value="ECO:0007669"/>
    <property type="project" value="TreeGrafter"/>
</dbReference>
<keyword evidence="5" id="KW-0677">Repeat</keyword>
<dbReference type="InterPro" id="IPR036640">
    <property type="entry name" value="ABC1_TM_sf"/>
</dbReference>
<dbReference type="Gene3D" id="1.20.1560.10">
    <property type="entry name" value="ABC transporter type 1, transmembrane domain"/>
    <property type="match status" value="1"/>
</dbReference>
<feature type="domain" description="ABC transmembrane type-1" evidence="14">
    <location>
        <begin position="100"/>
        <end position="388"/>
    </location>
</feature>
<evidence type="ECO:0000313" key="16">
    <source>
        <dbReference type="Proteomes" id="UP000483820"/>
    </source>
</evidence>
<dbReference type="PROSITE" id="PS00211">
    <property type="entry name" value="ABC_TRANSPORTER_1"/>
    <property type="match status" value="2"/>
</dbReference>
<accession>A0A6A5G0M6</accession>
<dbReference type="RefSeq" id="XP_053579701.1">
    <property type="nucleotide sequence ID" value="XM_053736135.1"/>
</dbReference>
<dbReference type="Gene3D" id="3.40.50.300">
    <property type="entry name" value="P-loop containing nucleotide triphosphate hydrolases"/>
    <property type="match status" value="2"/>
</dbReference>
<keyword evidence="3" id="KW-1003">Cell membrane</keyword>
<dbReference type="FunFam" id="1.20.1560.10:FF:000087">
    <property type="entry name" value="p-GlycoProtein related"/>
    <property type="match status" value="1"/>
</dbReference>
<dbReference type="GeneID" id="9806631"/>
<dbReference type="CTD" id="9806631"/>
<evidence type="ECO:0000256" key="1">
    <source>
        <dbReference type="ARBA" id="ARBA00004651"/>
    </source>
</evidence>
<feature type="transmembrane region" description="Helical" evidence="12">
    <location>
        <begin position="323"/>
        <end position="350"/>
    </location>
</feature>
<evidence type="ECO:0000256" key="9">
    <source>
        <dbReference type="ARBA" id="ARBA00022989"/>
    </source>
</evidence>
<proteinExistence type="inferred from homology"/>
<evidence type="ECO:0000256" key="8">
    <source>
        <dbReference type="ARBA" id="ARBA00022967"/>
    </source>
</evidence>
<feature type="domain" description="ABC transporter" evidence="13">
    <location>
        <begin position="1089"/>
        <end position="1325"/>
    </location>
</feature>
<evidence type="ECO:0000256" key="5">
    <source>
        <dbReference type="ARBA" id="ARBA00022737"/>
    </source>
</evidence>
<dbReference type="SUPFAM" id="SSF90123">
    <property type="entry name" value="ABC transporter transmembrane region"/>
    <property type="match status" value="2"/>
</dbReference>
<dbReference type="InterPro" id="IPR003593">
    <property type="entry name" value="AAA+_ATPase"/>
</dbReference>
<dbReference type="Pfam" id="PF00664">
    <property type="entry name" value="ABC_membrane"/>
    <property type="match status" value="2"/>
</dbReference>
<comment type="similarity">
    <text evidence="2">Belongs to the ABC transporter superfamily. ABCB family. Multidrug resistance exporter (TC 3.A.1.201) subfamily.</text>
</comment>
<dbReference type="KEGG" id="crq:GCK72_024955"/>
<organism evidence="15 16">
    <name type="scientific">Caenorhabditis remanei</name>
    <name type="common">Caenorhabditis vulgaris</name>
    <dbReference type="NCBI Taxonomy" id="31234"/>
    <lineage>
        <taxon>Eukaryota</taxon>
        <taxon>Metazoa</taxon>
        <taxon>Ecdysozoa</taxon>
        <taxon>Nematoda</taxon>
        <taxon>Chromadorea</taxon>
        <taxon>Rhabditida</taxon>
        <taxon>Rhabditina</taxon>
        <taxon>Rhabditomorpha</taxon>
        <taxon>Rhabditoidea</taxon>
        <taxon>Rhabditidae</taxon>
        <taxon>Peloderinae</taxon>
        <taxon>Caenorhabditis</taxon>
    </lineage>
</organism>
<feature type="transmembrane region" description="Helical" evidence="12">
    <location>
        <begin position="97"/>
        <end position="120"/>
    </location>
</feature>
<evidence type="ECO:0000256" key="10">
    <source>
        <dbReference type="ARBA" id="ARBA00023136"/>
    </source>
</evidence>
<evidence type="ECO:0000256" key="3">
    <source>
        <dbReference type="ARBA" id="ARBA00022475"/>
    </source>
</evidence>
<feature type="transmembrane region" description="Helical" evidence="12">
    <location>
        <begin position="893"/>
        <end position="910"/>
    </location>
</feature>
<keyword evidence="9 12" id="KW-1133">Transmembrane helix</keyword>
<dbReference type="PANTHER" id="PTHR43394">
    <property type="entry name" value="ATP-DEPENDENT PERMEASE MDL1, MITOCHONDRIAL"/>
    <property type="match status" value="1"/>
</dbReference>
<keyword evidence="4 12" id="KW-0812">Transmembrane</keyword>
<keyword evidence="10 12" id="KW-0472">Membrane</keyword>
<dbReference type="InterPro" id="IPR011527">
    <property type="entry name" value="ABC1_TM_dom"/>
</dbReference>
<dbReference type="SUPFAM" id="SSF52540">
    <property type="entry name" value="P-loop containing nucleoside triphosphate hydrolases"/>
    <property type="match status" value="2"/>
</dbReference>
<dbReference type="PROSITE" id="PS50893">
    <property type="entry name" value="ABC_TRANSPORTER_2"/>
    <property type="match status" value="2"/>
</dbReference>
<dbReference type="InterPro" id="IPR017871">
    <property type="entry name" value="ABC_transporter-like_CS"/>
</dbReference>
<feature type="transmembrane region" description="Helical" evidence="12">
    <location>
        <begin position="916"/>
        <end position="934"/>
    </location>
</feature>
<dbReference type="InterPro" id="IPR003439">
    <property type="entry name" value="ABC_transporter-like_ATP-bd"/>
</dbReference>
<feature type="transmembrane region" description="Helical" evidence="12">
    <location>
        <begin position="362"/>
        <end position="387"/>
    </location>
</feature>
<evidence type="ECO:0000256" key="12">
    <source>
        <dbReference type="SAM" id="Phobius"/>
    </source>
</evidence>
<dbReference type="InterPro" id="IPR039421">
    <property type="entry name" value="Type_1_exporter"/>
</dbReference>
<dbReference type="Pfam" id="PF00005">
    <property type="entry name" value="ABC_tran"/>
    <property type="match status" value="2"/>
</dbReference>
<dbReference type="GO" id="GO:0016887">
    <property type="term" value="F:ATP hydrolysis activity"/>
    <property type="evidence" value="ECO:0007669"/>
    <property type="project" value="InterPro"/>
</dbReference>
<feature type="transmembrane region" description="Helical" evidence="12">
    <location>
        <begin position="220"/>
        <end position="240"/>
    </location>
</feature>
<evidence type="ECO:0000256" key="6">
    <source>
        <dbReference type="ARBA" id="ARBA00022741"/>
    </source>
</evidence>
<dbReference type="CDD" id="cd18577">
    <property type="entry name" value="ABC_6TM_Pgp_ABCB1_D1_like"/>
    <property type="match status" value="1"/>
</dbReference>
<dbReference type="GO" id="GO:0009636">
    <property type="term" value="P:response to toxic substance"/>
    <property type="evidence" value="ECO:0007669"/>
    <property type="project" value="UniProtKB-ARBA"/>
</dbReference>
<dbReference type="GO" id="GO:0005524">
    <property type="term" value="F:ATP binding"/>
    <property type="evidence" value="ECO:0007669"/>
    <property type="project" value="UniProtKB-KW"/>
</dbReference>
<feature type="transmembrane region" description="Helical" evidence="12">
    <location>
        <begin position="1004"/>
        <end position="1021"/>
    </location>
</feature>
<dbReference type="PROSITE" id="PS50929">
    <property type="entry name" value="ABC_TM1F"/>
    <property type="match status" value="2"/>
</dbReference>
<feature type="transmembrane region" description="Helical" evidence="12">
    <location>
        <begin position="246"/>
        <end position="263"/>
    </location>
</feature>
<evidence type="ECO:0000256" key="4">
    <source>
        <dbReference type="ARBA" id="ARBA00022692"/>
    </source>
</evidence>
<evidence type="ECO:0000256" key="7">
    <source>
        <dbReference type="ARBA" id="ARBA00022840"/>
    </source>
</evidence>
<name>A0A6A5G0M6_CAERE</name>
<dbReference type="CDD" id="cd03249">
    <property type="entry name" value="ABC_MTABC3_MDL1_MDL2"/>
    <property type="match status" value="2"/>
</dbReference>
<evidence type="ECO:0000256" key="2">
    <source>
        <dbReference type="ARBA" id="ARBA00007577"/>
    </source>
</evidence>